<dbReference type="InterPro" id="IPR000421">
    <property type="entry name" value="FA58C"/>
</dbReference>
<organism evidence="7 8">
    <name type="scientific">Clavibacter michiganensis subsp. michiganensis (strain NCPPB 382)</name>
    <dbReference type="NCBI Taxonomy" id="443906"/>
    <lineage>
        <taxon>Bacteria</taxon>
        <taxon>Bacillati</taxon>
        <taxon>Actinomycetota</taxon>
        <taxon>Actinomycetes</taxon>
        <taxon>Micrococcales</taxon>
        <taxon>Microbacteriaceae</taxon>
        <taxon>Clavibacter</taxon>
    </lineage>
</organism>
<evidence type="ECO:0000256" key="1">
    <source>
        <dbReference type="ARBA" id="ARBA00009865"/>
    </source>
</evidence>
<dbReference type="KEGG" id="cmi:CMM_0103"/>
<evidence type="ECO:0000256" key="3">
    <source>
        <dbReference type="ARBA" id="ARBA00023295"/>
    </source>
</evidence>
<dbReference type="AlphaFoldDB" id="A5CM38"/>
<feature type="domain" description="F5/8 type C" evidence="6">
    <location>
        <begin position="334"/>
        <end position="498"/>
    </location>
</feature>
<dbReference type="GO" id="GO:0009044">
    <property type="term" value="F:xylan 1,4-beta-xylosidase activity"/>
    <property type="evidence" value="ECO:0007669"/>
    <property type="project" value="UniProtKB-EC"/>
</dbReference>
<sequence length="588" mass="65445">MDAHRTVICNPIDLPYRYQDFGRGPVRAVFREAADPSVVLFRGRYYLFASMTGGFFHSDDLASWVFVATPQLPEGDYAPDVRDMDGSLYVTASRRRGPCPVLRSRDPLVEPFALVAESSFAYYDPNYFQDRDGRRYLYWGCSNKEPLRGVEVDQDFRPLGSAVDLLSGQPDEHGWERPGESNVVRPPSTIREKLSARLFGTHSTTPFIEGAWMTEHDGTYYLQYAGPGTEYNVYSDGYYTASNPLGPYTYSPDSPFSSKPGGFVTGAGHGSTFQDAHGNWWHAATMRVSVNHHFERRIGLFPAGFDEDGTLFCNQTFGDYPTVVPDGPADPWHDHSPRWMLQSYRSATSATSHAQGHGPELAVDEDIRTWWAAGSTRPGEALTLDMGTPRTVHAIQVNLADHEMVKHKPARPLRDPDEARDAFRAVVVEDVPVRYLLEASEDGTTWVTLHDGGVDPSDAPHRLIRPQQPFPVRFIRVTGISMPWGGVFAISGLRVFGHDGRPRPAAVVPRLQRTQPTAARVRWQADDSADGVVIRYGRRPDRLYHSWQVWGAAELELPTLNAGEDYWIAVDAYNAGGVTPGEAVALSA</sequence>
<evidence type="ECO:0000259" key="6">
    <source>
        <dbReference type="PROSITE" id="PS50022"/>
    </source>
</evidence>
<dbReference type="Gene3D" id="2.60.120.260">
    <property type="entry name" value="Galactose-binding domain-like"/>
    <property type="match status" value="1"/>
</dbReference>
<dbReference type="SUPFAM" id="SSF75005">
    <property type="entry name" value="Arabinanase/levansucrase/invertase"/>
    <property type="match status" value="1"/>
</dbReference>
<feature type="region of interest" description="Disordered" evidence="5">
    <location>
        <begin position="167"/>
        <end position="186"/>
    </location>
</feature>
<dbReference type="GO" id="GO:0005975">
    <property type="term" value="P:carbohydrate metabolic process"/>
    <property type="evidence" value="ECO:0007669"/>
    <property type="project" value="InterPro"/>
</dbReference>
<evidence type="ECO:0000256" key="2">
    <source>
        <dbReference type="ARBA" id="ARBA00022801"/>
    </source>
</evidence>
<dbReference type="EMBL" id="AM711867">
    <property type="protein sequence ID" value="CAN00123.1"/>
    <property type="molecule type" value="Genomic_DNA"/>
</dbReference>
<accession>A5CM38</accession>
<dbReference type="InterPro" id="IPR008979">
    <property type="entry name" value="Galactose-bd-like_sf"/>
</dbReference>
<dbReference type="PANTHER" id="PTHR42812">
    <property type="entry name" value="BETA-XYLOSIDASE"/>
    <property type="match status" value="1"/>
</dbReference>
<dbReference type="EC" id="3.2.1.37" evidence="7"/>
<evidence type="ECO:0000313" key="8">
    <source>
        <dbReference type="Proteomes" id="UP000001564"/>
    </source>
</evidence>
<keyword evidence="8" id="KW-1185">Reference proteome</keyword>
<dbReference type="InterPro" id="IPR006710">
    <property type="entry name" value="Glyco_hydro_43"/>
</dbReference>
<feature type="compositionally biased region" description="Basic and acidic residues" evidence="5">
    <location>
        <begin position="170"/>
        <end position="179"/>
    </location>
</feature>
<evidence type="ECO:0000256" key="4">
    <source>
        <dbReference type="RuleBase" id="RU361187"/>
    </source>
</evidence>
<dbReference type="HOGENOM" id="CLU_023506_0_0_11"/>
<evidence type="ECO:0000313" key="7">
    <source>
        <dbReference type="EMBL" id="CAN00123.1"/>
    </source>
</evidence>
<evidence type="ECO:0000256" key="5">
    <source>
        <dbReference type="SAM" id="MobiDB-lite"/>
    </source>
</evidence>
<protein>
    <submittedName>
        <fullName evidence="7">Beta-xylosidase, glycosyl hydrolase family 43</fullName>
        <ecNumber evidence="7">3.2.1.37</ecNumber>
    </submittedName>
</protein>
<dbReference type="Proteomes" id="UP000001564">
    <property type="component" value="Chromosome"/>
</dbReference>
<comment type="similarity">
    <text evidence="1 4">Belongs to the glycosyl hydrolase 43 family.</text>
</comment>
<dbReference type="Pfam" id="PF04616">
    <property type="entry name" value="Glyco_hydro_43"/>
    <property type="match status" value="1"/>
</dbReference>
<dbReference type="RefSeq" id="WP_011931322.1">
    <property type="nucleotide sequence ID" value="NC_009480.1"/>
</dbReference>
<reference evidence="7 8" key="1">
    <citation type="journal article" date="2008" name="J. Bacteriol.">
        <title>The genome sequence of the tomato-pathogenic actinomycete Clavibacter michiganensis subsp. michiganensis NCPPB382 reveals a large island involved in pathogenicity.</title>
        <authorList>
            <person name="Gartemann K.H."/>
            <person name="Abt B."/>
            <person name="Bekel T."/>
            <person name="Burger A."/>
            <person name="Engemann J."/>
            <person name="Flugel M."/>
            <person name="Gaigalat L."/>
            <person name="Goesmann A."/>
            <person name="Grafen I."/>
            <person name="Kalinowski J."/>
            <person name="Kaup O."/>
            <person name="Kirchner O."/>
            <person name="Krause L."/>
            <person name="Linke B."/>
            <person name="McHardy A."/>
            <person name="Meyer F."/>
            <person name="Pohle S."/>
            <person name="Ruckert C."/>
            <person name="Schneiker S."/>
            <person name="Zellermann E.M."/>
            <person name="Puhler A."/>
            <person name="Eichenlaub R."/>
            <person name="Kaiser O."/>
            <person name="Bartels D."/>
        </authorList>
    </citation>
    <scope>NUCLEOTIDE SEQUENCE [LARGE SCALE GENOMIC DNA]</scope>
    <source>
        <strain evidence="7 8">NCPPB 382</strain>
    </source>
</reference>
<dbReference type="eggNOG" id="COG3507">
    <property type="taxonomic scope" value="Bacteria"/>
</dbReference>
<dbReference type="InterPro" id="IPR051795">
    <property type="entry name" value="Glycosyl_Hydrlase_43"/>
</dbReference>
<dbReference type="PROSITE" id="PS50022">
    <property type="entry name" value="FA58C_3"/>
    <property type="match status" value="1"/>
</dbReference>
<keyword evidence="2 4" id="KW-0378">Hydrolase</keyword>
<dbReference type="Gene3D" id="2.115.10.20">
    <property type="entry name" value="Glycosyl hydrolase domain, family 43"/>
    <property type="match status" value="1"/>
</dbReference>
<dbReference type="CAZy" id="GH43">
    <property type="family name" value="Glycoside Hydrolase Family 43"/>
</dbReference>
<dbReference type="CDD" id="cd08982">
    <property type="entry name" value="GH43-like"/>
    <property type="match status" value="1"/>
</dbReference>
<dbReference type="SUPFAM" id="SSF49785">
    <property type="entry name" value="Galactose-binding domain-like"/>
    <property type="match status" value="1"/>
</dbReference>
<proteinExistence type="inferred from homology"/>
<keyword evidence="3 4" id="KW-0326">Glycosidase</keyword>
<name>A5CM38_CLAM3</name>
<dbReference type="GeneID" id="92949128"/>
<gene>
    <name evidence="7" type="primary">bglI</name>
    <name evidence="7" type="ordered locus">CMM_0103</name>
</gene>
<dbReference type="PANTHER" id="PTHR42812:SF12">
    <property type="entry name" value="BETA-XYLOSIDASE-RELATED"/>
    <property type="match status" value="1"/>
</dbReference>
<dbReference type="InterPro" id="IPR023296">
    <property type="entry name" value="Glyco_hydro_beta-prop_sf"/>
</dbReference>